<feature type="compositionally biased region" description="Low complexity" evidence="1">
    <location>
        <begin position="113"/>
        <end position="127"/>
    </location>
</feature>
<evidence type="ECO:0000313" key="2">
    <source>
        <dbReference type="EMBL" id="GJN21264.1"/>
    </source>
</evidence>
<organism evidence="2 3">
    <name type="scientific">Eleusine coracana subsp. coracana</name>
    <dbReference type="NCBI Taxonomy" id="191504"/>
    <lineage>
        <taxon>Eukaryota</taxon>
        <taxon>Viridiplantae</taxon>
        <taxon>Streptophyta</taxon>
        <taxon>Embryophyta</taxon>
        <taxon>Tracheophyta</taxon>
        <taxon>Spermatophyta</taxon>
        <taxon>Magnoliopsida</taxon>
        <taxon>Liliopsida</taxon>
        <taxon>Poales</taxon>
        <taxon>Poaceae</taxon>
        <taxon>PACMAD clade</taxon>
        <taxon>Chloridoideae</taxon>
        <taxon>Cynodonteae</taxon>
        <taxon>Eleusininae</taxon>
        <taxon>Eleusine</taxon>
    </lineage>
</organism>
<proteinExistence type="predicted"/>
<name>A0AAV5EDS8_ELECO</name>
<evidence type="ECO:0000256" key="1">
    <source>
        <dbReference type="SAM" id="MobiDB-lite"/>
    </source>
</evidence>
<comment type="caution">
    <text evidence="2">The sequence shown here is derived from an EMBL/GenBank/DDBJ whole genome shotgun (WGS) entry which is preliminary data.</text>
</comment>
<reference evidence="2" key="1">
    <citation type="journal article" date="2018" name="DNA Res.">
        <title>Multiple hybrid de novo genome assembly of finger millet, an orphan allotetraploid crop.</title>
        <authorList>
            <person name="Hatakeyama M."/>
            <person name="Aluri S."/>
            <person name="Balachadran M.T."/>
            <person name="Sivarajan S.R."/>
            <person name="Patrignani A."/>
            <person name="Gruter S."/>
            <person name="Poveda L."/>
            <person name="Shimizu-Inatsugi R."/>
            <person name="Baeten J."/>
            <person name="Francoijs K.J."/>
            <person name="Nataraja K.N."/>
            <person name="Reddy Y.A.N."/>
            <person name="Phadnis S."/>
            <person name="Ravikumar R.L."/>
            <person name="Schlapbach R."/>
            <person name="Sreeman S.M."/>
            <person name="Shimizu K.K."/>
        </authorList>
    </citation>
    <scope>NUCLEOTIDE SEQUENCE</scope>
</reference>
<feature type="compositionally biased region" description="Acidic residues" evidence="1">
    <location>
        <begin position="129"/>
        <end position="148"/>
    </location>
</feature>
<feature type="compositionally biased region" description="Low complexity" evidence="1">
    <location>
        <begin position="90"/>
        <end position="104"/>
    </location>
</feature>
<protein>
    <submittedName>
        <fullName evidence="2">Uncharacterized protein</fullName>
    </submittedName>
</protein>
<gene>
    <name evidence="2" type="primary">gb08727</name>
    <name evidence="2" type="ORF">PR202_gb08727</name>
</gene>
<dbReference type="Proteomes" id="UP001054889">
    <property type="component" value="Unassembled WGS sequence"/>
</dbReference>
<accession>A0AAV5EDS8</accession>
<feature type="region of interest" description="Disordered" evidence="1">
    <location>
        <begin position="26"/>
        <end position="163"/>
    </location>
</feature>
<reference evidence="2" key="2">
    <citation type="submission" date="2021-12" db="EMBL/GenBank/DDBJ databases">
        <title>Resequencing data analysis of finger millet.</title>
        <authorList>
            <person name="Hatakeyama M."/>
            <person name="Aluri S."/>
            <person name="Balachadran M.T."/>
            <person name="Sivarajan S.R."/>
            <person name="Poveda L."/>
            <person name="Shimizu-Inatsugi R."/>
            <person name="Schlapbach R."/>
            <person name="Sreeman S.M."/>
            <person name="Shimizu K.K."/>
        </authorList>
    </citation>
    <scope>NUCLEOTIDE SEQUENCE</scope>
</reference>
<evidence type="ECO:0000313" key="3">
    <source>
        <dbReference type="Proteomes" id="UP001054889"/>
    </source>
</evidence>
<sequence>MGACATKSGDLKKVKGEPPVVVEDAAVVPPVADGEKANKVEGVPPAAETDPADVSRRRSLSDLLKEDAEASDGDEAGQEAVKAVIDEDSAVATDEAAPAPASVSKEAEEAKEPQVVAEQPAAVVVEQDTTAEQEQLADDPEAGQEPDGDAQAGEEEKRVDPDSVQVATVVAAATVAALSDEGSEVADGVSSSA</sequence>
<dbReference type="AlphaFoldDB" id="A0AAV5EDS8"/>
<keyword evidence="3" id="KW-1185">Reference proteome</keyword>
<dbReference type="EMBL" id="BQKI01000075">
    <property type="protein sequence ID" value="GJN21264.1"/>
    <property type="molecule type" value="Genomic_DNA"/>
</dbReference>
<feature type="compositionally biased region" description="Basic and acidic residues" evidence="1">
    <location>
        <begin position="53"/>
        <end position="68"/>
    </location>
</feature>